<accession>A0AAD2CM53</accession>
<reference evidence="3" key="1">
    <citation type="submission" date="2023-08" db="EMBL/GenBank/DDBJ databases">
        <authorList>
            <person name="Audoor S."/>
            <person name="Bilcke G."/>
        </authorList>
    </citation>
    <scope>NUCLEOTIDE SEQUENCE</scope>
</reference>
<evidence type="ECO:0000313" key="4">
    <source>
        <dbReference type="Proteomes" id="UP001295423"/>
    </source>
</evidence>
<proteinExistence type="predicted"/>
<feature type="region of interest" description="Disordered" evidence="1">
    <location>
        <begin position="413"/>
        <end position="444"/>
    </location>
</feature>
<dbReference type="EMBL" id="CAKOGP040000779">
    <property type="protein sequence ID" value="CAJ1939207.1"/>
    <property type="molecule type" value="Genomic_DNA"/>
</dbReference>
<evidence type="ECO:0000256" key="1">
    <source>
        <dbReference type="SAM" id="MobiDB-lite"/>
    </source>
</evidence>
<dbReference type="Gene3D" id="3.40.525.10">
    <property type="entry name" value="CRAL-TRIO lipid binding domain"/>
    <property type="match status" value="1"/>
</dbReference>
<dbReference type="InterPro" id="IPR036865">
    <property type="entry name" value="CRAL-TRIO_dom_sf"/>
</dbReference>
<dbReference type="Proteomes" id="UP001295423">
    <property type="component" value="Unassembled WGS sequence"/>
</dbReference>
<evidence type="ECO:0000313" key="3">
    <source>
        <dbReference type="EMBL" id="CAJ1939207.1"/>
    </source>
</evidence>
<dbReference type="AlphaFoldDB" id="A0AAD2CM53"/>
<keyword evidence="4" id="KW-1185">Reference proteome</keyword>
<dbReference type="InterPro" id="IPR049227">
    <property type="entry name" value="DUF6824"/>
</dbReference>
<comment type="caution">
    <text evidence="3">The sequence shown here is derived from an EMBL/GenBank/DDBJ whole genome shotgun (WGS) entry which is preliminary data.</text>
</comment>
<name>A0AAD2CM53_9STRA</name>
<organism evidence="3 4">
    <name type="scientific">Cylindrotheca closterium</name>
    <dbReference type="NCBI Taxonomy" id="2856"/>
    <lineage>
        <taxon>Eukaryota</taxon>
        <taxon>Sar</taxon>
        <taxon>Stramenopiles</taxon>
        <taxon>Ochrophyta</taxon>
        <taxon>Bacillariophyta</taxon>
        <taxon>Bacillariophyceae</taxon>
        <taxon>Bacillariophycidae</taxon>
        <taxon>Bacillariales</taxon>
        <taxon>Bacillariaceae</taxon>
        <taxon>Cylindrotheca</taxon>
    </lineage>
</organism>
<gene>
    <name evidence="3" type="ORF">CYCCA115_LOCUS6481</name>
</gene>
<feature type="domain" description="DUF6824" evidence="2">
    <location>
        <begin position="447"/>
        <end position="528"/>
    </location>
</feature>
<dbReference type="Pfam" id="PF20710">
    <property type="entry name" value="DUF6824"/>
    <property type="match status" value="1"/>
</dbReference>
<sequence length="534" mass="60550">MPPFPHYNLHNPSMLSCLPSPSPPNLPQAGATNFQTTKDASSNEMKQMEDFLASEFNQLSVEEQTKALNDIYGVGEELKESHDLTQRSLAEFEKQLQLGKFPIYETAVSRNRAYVEDATFRLKFLRANMYNVNRSVNQMVNFLGHKATYFGVDKIARDITLEDLNREDMDLMLSGFYHIQDGTDQNGRVIVYMFNHMLGKCKAETLIRVNYYIWFNILAPLPAVQKKGLVAVYWDLTKPEETIVLPELHWMLAVFDYIQCVPVRCSASHICAKTGSGSAMLNNFVLGLALKAMPEYARVRSRLHRGRDLELIAQLQRHGFPNTFPVDSHGNLRRGILNVWFHLHMANEASCAETFNRFVVLEEGEEESTSTITMDSSDEEEEEDMVVMDAGTYTVGPAWGYIGNILLSGSSLSGSSTSRTDSARSSEDGSAAQANPQRISPDHSEKDVLLGRGRDIQNHVGNIRFREFLTAHQDEYDDAPRNQRRQIATNLYNLLKADGIRFWQKSSAGEWEEIGAIEGEKKIGQLFRTRRKRK</sequence>
<protein>
    <recommendedName>
        <fullName evidence="2">DUF6824 domain-containing protein</fullName>
    </recommendedName>
</protein>
<evidence type="ECO:0000259" key="2">
    <source>
        <dbReference type="Pfam" id="PF20710"/>
    </source>
</evidence>